<protein>
    <submittedName>
        <fullName evidence="1">Uncharacterized protein</fullName>
    </submittedName>
</protein>
<organism evidence="1 2">
    <name type="scientific">Vespula maculifrons</name>
    <name type="common">Eastern yellow jacket</name>
    <name type="synonym">Wasp</name>
    <dbReference type="NCBI Taxonomy" id="7453"/>
    <lineage>
        <taxon>Eukaryota</taxon>
        <taxon>Metazoa</taxon>
        <taxon>Ecdysozoa</taxon>
        <taxon>Arthropoda</taxon>
        <taxon>Hexapoda</taxon>
        <taxon>Insecta</taxon>
        <taxon>Pterygota</taxon>
        <taxon>Neoptera</taxon>
        <taxon>Endopterygota</taxon>
        <taxon>Hymenoptera</taxon>
        <taxon>Apocrita</taxon>
        <taxon>Aculeata</taxon>
        <taxon>Vespoidea</taxon>
        <taxon>Vespidae</taxon>
        <taxon>Vespinae</taxon>
        <taxon>Vespula</taxon>
    </lineage>
</organism>
<sequence>MAFHVRRRVKPMGRRNTAIKVSCELLQLRLSHPSETNERREKAMTIITKLLAKGRGSKE</sequence>
<dbReference type="AlphaFoldDB" id="A0ABD2BL40"/>
<reference evidence="1 2" key="1">
    <citation type="journal article" date="2024" name="Ann. Entomol. Soc. Am.">
        <title>Genomic analyses of the southern and eastern yellowjacket wasps (Hymenoptera: Vespidae) reveal evolutionary signatures of social life.</title>
        <authorList>
            <person name="Catto M.A."/>
            <person name="Caine P.B."/>
            <person name="Orr S.E."/>
            <person name="Hunt B.G."/>
            <person name="Goodisman M.A.D."/>
        </authorList>
    </citation>
    <scope>NUCLEOTIDE SEQUENCE [LARGE SCALE GENOMIC DNA]</scope>
    <source>
        <strain evidence="1">232</strain>
        <tissue evidence="1">Head and thorax</tissue>
    </source>
</reference>
<dbReference type="EMBL" id="JAYRBN010000074">
    <property type="protein sequence ID" value="KAL2733497.1"/>
    <property type="molecule type" value="Genomic_DNA"/>
</dbReference>
<evidence type="ECO:0000313" key="2">
    <source>
        <dbReference type="Proteomes" id="UP001607303"/>
    </source>
</evidence>
<accession>A0ABD2BL40</accession>
<name>A0ABD2BL40_VESMC</name>
<keyword evidence="2" id="KW-1185">Reference proteome</keyword>
<proteinExistence type="predicted"/>
<evidence type="ECO:0000313" key="1">
    <source>
        <dbReference type="EMBL" id="KAL2733497.1"/>
    </source>
</evidence>
<dbReference type="Proteomes" id="UP001607303">
    <property type="component" value="Unassembled WGS sequence"/>
</dbReference>
<comment type="caution">
    <text evidence="1">The sequence shown here is derived from an EMBL/GenBank/DDBJ whole genome shotgun (WGS) entry which is preliminary data.</text>
</comment>
<gene>
    <name evidence="1" type="ORF">V1477_014465</name>
</gene>